<dbReference type="AlphaFoldDB" id="A0A4Y2UYY6"/>
<protein>
    <submittedName>
        <fullName evidence="1">Uncharacterized protein</fullName>
    </submittedName>
</protein>
<dbReference type="Proteomes" id="UP000499080">
    <property type="component" value="Unassembled WGS sequence"/>
</dbReference>
<comment type="caution">
    <text evidence="1">The sequence shown here is derived from an EMBL/GenBank/DDBJ whole genome shotgun (WGS) entry which is preliminary data.</text>
</comment>
<organism evidence="1 2">
    <name type="scientific">Araneus ventricosus</name>
    <name type="common">Orbweaver spider</name>
    <name type="synonym">Epeira ventricosa</name>
    <dbReference type="NCBI Taxonomy" id="182803"/>
    <lineage>
        <taxon>Eukaryota</taxon>
        <taxon>Metazoa</taxon>
        <taxon>Ecdysozoa</taxon>
        <taxon>Arthropoda</taxon>
        <taxon>Chelicerata</taxon>
        <taxon>Arachnida</taxon>
        <taxon>Araneae</taxon>
        <taxon>Araneomorphae</taxon>
        <taxon>Entelegynae</taxon>
        <taxon>Araneoidea</taxon>
        <taxon>Araneidae</taxon>
        <taxon>Araneus</taxon>
    </lineage>
</organism>
<gene>
    <name evidence="1" type="ORF">AVEN_199055_1</name>
</gene>
<keyword evidence="2" id="KW-1185">Reference proteome</keyword>
<accession>A0A4Y2UYY6</accession>
<reference evidence="1 2" key="1">
    <citation type="journal article" date="2019" name="Sci. Rep.">
        <title>Orb-weaving spider Araneus ventricosus genome elucidates the spidroin gene catalogue.</title>
        <authorList>
            <person name="Kono N."/>
            <person name="Nakamura H."/>
            <person name="Ohtoshi R."/>
            <person name="Moran D.A.P."/>
            <person name="Shinohara A."/>
            <person name="Yoshida Y."/>
            <person name="Fujiwara M."/>
            <person name="Mori M."/>
            <person name="Tomita M."/>
            <person name="Arakawa K."/>
        </authorList>
    </citation>
    <scope>NUCLEOTIDE SEQUENCE [LARGE SCALE GENOMIC DNA]</scope>
</reference>
<evidence type="ECO:0000313" key="2">
    <source>
        <dbReference type="Proteomes" id="UP000499080"/>
    </source>
</evidence>
<evidence type="ECO:0000313" key="1">
    <source>
        <dbReference type="EMBL" id="GBO17482.1"/>
    </source>
</evidence>
<name>A0A4Y2UYY6_ARAVE</name>
<proteinExistence type="predicted"/>
<sequence length="104" mass="11091">MHLEEGLYIGAKSQVASTFLQSSSGSSVRMNSTVKGSYVFAVPIDEPPLFKWGIVAISQIGNRKSPGSNTCGPSGTGSNVLPLVYCRSLEREVPAQETSRLLTD</sequence>
<dbReference type="EMBL" id="BGPR01041242">
    <property type="protein sequence ID" value="GBO17482.1"/>
    <property type="molecule type" value="Genomic_DNA"/>
</dbReference>